<dbReference type="Proteomes" id="UP001189429">
    <property type="component" value="Unassembled WGS sequence"/>
</dbReference>
<comment type="caution">
    <text evidence="1">The sequence shown here is derived from an EMBL/GenBank/DDBJ whole genome shotgun (WGS) entry which is preliminary data.</text>
</comment>
<organism evidence="1 2">
    <name type="scientific">Prorocentrum cordatum</name>
    <dbReference type="NCBI Taxonomy" id="2364126"/>
    <lineage>
        <taxon>Eukaryota</taxon>
        <taxon>Sar</taxon>
        <taxon>Alveolata</taxon>
        <taxon>Dinophyceae</taxon>
        <taxon>Prorocentrales</taxon>
        <taxon>Prorocentraceae</taxon>
        <taxon>Prorocentrum</taxon>
    </lineage>
</organism>
<name>A0ABN9QWJ6_9DINO</name>
<protein>
    <recommendedName>
        <fullName evidence="3">Hexosyltransferase</fullName>
    </recommendedName>
</protein>
<reference evidence="1" key="1">
    <citation type="submission" date="2023-10" db="EMBL/GenBank/DDBJ databases">
        <authorList>
            <person name="Chen Y."/>
            <person name="Shah S."/>
            <person name="Dougan E. K."/>
            <person name="Thang M."/>
            <person name="Chan C."/>
        </authorList>
    </citation>
    <scope>NUCLEOTIDE SEQUENCE [LARGE SCALE GENOMIC DNA]</scope>
</reference>
<accession>A0ABN9QWJ6</accession>
<keyword evidence="2" id="KW-1185">Reference proteome</keyword>
<gene>
    <name evidence="1" type="ORF">PCOR1329_LOCUS14778</name>
</gene>
<evidence type="ECO:0000313" key="1">
    <source>
        <dbReference type="EMBL" id="CAK0809554.1"/>
    </source>
</evidence>
<evidence type="ECO:0000313" key="2">
    <source>
        <dbReference type="Proteomes" id="UP001189429"/>
    </source>
</evidence>
<evidence type="ECO:0008006" key="3">
    <source>
        <dbReference type="Google" id="ProtNLM"/>
    </source>
</evidence>
<dbReference type="EMBL" id="CAUYUJ010004446">
    <property type="protein sequence ID" value="CAK0809554.1"/>
    <property type="molecule type" value="Genomic_DNA"/>
</dbReference>
<proteinExistence type="predicted"/>
<sequence length="287" mass="32353">MFAAIARYSILGALCSCHVESLAVEPWFSSSHGPNGAIMNFSEAGLCYAAGRGVAPLQRAVEDNWERIRTNVERGRQQAENMRVIFAGLIRNAEESVFRSYAMLKRLGRQFRDYHFILFENDSTDDTAKAMKEIAQRDSKYEFQTEVLSMGDERGLEASRMERMATLRNKVHDLVDAFVRRSPGWDLLVMYDFDLNLIGPDVLSPHVFFGALGRQESLDNGWDMLCANGLARSCGPPTCKYGMHDVIAFRGRHNSSWSFDIASVMFDQYELVPVDSCFGGQGLLFRA</sequence>